<evidence type="ECO:0000313" key="4">
    <source>
        <dbReference type="Proteomes" id="UP001631957"/>
    </source>
</evidence>
<sequence>MKSSRSGWLDALRGIAALVVVFDHSTYTFLPDIRRELMPEFNTSRYGIMVFFLVSGYLIPASLERRGRVREFWIGRIFRVYPLWAVVVAALLTLHLAGVAGIRELDGQNVYLTALAHVTMLQELLGTPSLLLVLWTLSYEMSFYLLVVALFTLRLHRHSGTIAVLFAAAAVVAGAALPASALSGAVGTGPLIVCASLAMAVAICCANAWARVLGGALGLALIALNGTVPTWEGLVILAVMFLGTNIYRAGYGSWRTVLVVIGCAAGSSYAYGSGSRGWIAGFLLAVLTFGIGLASRRRRTPRVLVGLGTVSYSVYLVHPLLLAVVDGTVGRRGEDSWLLEVGFCAVLLPVCVLTYRYVEVPGQEWGRAVARRTWSR</sequence>
<feature type="transmembrane region" description="Helical" evidence="1">
    <location>
        <begin position="132"/>
        <end position="153"/>
    </location>
</feature>
<feature type="domain" description="Acyltransferase 3" evidence="2">
    <location>
        <begin position="7"/>
        <end position="356"/>
    </location>
</feature>
<keyword evidence="1" id="KW-1133">Transmembrane helix</keyword>
<dbReference type="GO" id="GO:0016746">
    <property type="term" value="F:acyltransferase activity"/>
    <property type="evidence" value="ECO:0007669"/>
    <property type="project" value="UniProtKB-KW"/>
</dbReference>
<keyword evidence="1" id="KW-0812">Transmembrane</keyword>
<dbReference type="Proteomes" id="UP001631957">
    <property type="component" value="Unassembled WGS sequence"/>
</dbReference>
<name>A0ABW9I3L8_9ACTN</name>
<reference evidence="3 4" key="1">
    <citation type="submission" date="2024-12" db="EMBL/GenBank/DDBJ databases">
        <title>Forecasting of Potato common scab and diversities of Pathogenic streptomyces spp. in china.</title>
        <authorList>
            <person name="Handique U."/>
            <person name="Wu J."/>
        </authorList>
    </citation>
    <scope>NUCLEOTIDE SEQUENCE [LARGE SCALE GENOMIC DNA]</scope>
    <source>
        <strain evidence="3 4">ZRIMU1530</strain>
    </source>
</reference>
<keyword evidence="3" id="KW-0012">Acyltransferase</keyword>
<keyword evidence="4" id="KW-1185">Reference proteome</keyword>
<feature type="transmembrane region" description="Helical" evidence="1">
    <location>
        <begin position="12"/>
        <end position="30"/>
    </location>
</feature>
<feature type="transmembrane region" description="Helical" evidence="1">
    <location>
        <begin position="278"/>
        <end position="296"/>
    </location>
</feature>
<dbReference type="EC" id="2.3.-.-" evidence="3"/>
<dbReference type="PANTHER" id="PTHR23028">
    <property type="entry name" value="ACETYLTRANSFERASE"/>
    <property type="match status" value="1"/>
</dbReference>
<dbReference type="InterPro" id="IPR002656">
    <property type="entry name" value="Acyl_transf_3_dom"/>
</dbReference>
<evidence type="ECO:0000256" key="1">
    <source>
        <dbReference type="SAM" id="Phobius"/>
    </source>
</evidence>
<feature type="transmembrane region" description="Helical" evidence="1">
    <location>
        <begin position="191"/>
        <end position="210"/>
    </location>
</feature>
<keyword evidence="3" id="KW-0808">Transferase</keyword>
<dbReference type="InterPro" id="IPR050879">
    <property type="entry name" value="Acyltransferase_3"/>
</dbReference>
<feature type="transmembrane region" description="Helical" evidence="1">
    <location>
        <begin position="159"/>
        <end position="179"/>
    </location>
</feature>
<keyword evidence="1" id="KW-0472">Membrane</keyword>
<feature type="transmembrane region" description="Helical" evidence="1">
    <location>
        <begin position="303"/>
        <end position="325"/>
    </location>
</feature>
<feature type="transmembrane region" description="Helical" evidence="1">
    <location>
        <begin position="216"/>
        <end position="242"/>
    </location>
</feature>
<gene>
    <name evidence="3" type="ORF">ACKI18_40355</name>
</gene>
<feature type="transmembrane region" description="Helical" evidence="1">
    <location>
        <begin position="46"/>
        <end position="63"/>
    </location>
</feature>
<dbReference type="PANTHER" id="PTHR23028:SF53">
    <property type="entry name" value="ACYL_TRANSF_3 DOMAIN-CONTAINING PROTEIN"/>
    <property type="match status" value="1"/>
</dbReference>
<dbReference type="Pfam" id="PF01757">
    <property type="entry name" value="Acyl_transf_3"/>
    <property type="match status" value="1"/>
</dbReference>
<proteinExistence type="predicted"/>
<feature type="transmembrane region" description="Helical" evidence="1">
    <location>
        <begin position="337"/>
        <end position="358"/>
    </location>
</feature>
<comment type="caution">
    <text evidence="3">The sequence shown here is derived from an EMBL/GenBank/DDBJ whole genome shotgun (WGS) entry which is preliminary data.</text>
</comment>
<dbReference type="RefSeq" id="WP_109363313.1">
    <property type="nucleotide sequence ID" value="NZ_JBJVNI010000030.1"/>
</dbReference>
<evidence type="ECO:0000259" key="2">
    <source>
        <dbReference type="Pfam" id="PF01757"/>
    </source>
</evidence>
<organism evidence="3 4">
    <name type="scientific">Streptomyces niveiscabiei</name>
    <dbReference type="NCBI Taxonomy" id="164115"/>
    <lineage>
        <taxon>Bacteria</taxon>
        <taxon>Bacillati</taxon>
        <taxon>Actinomycetota</taxon>
        <taxon>Actinomycetes</taxon>
        <taxon>Kitasatosporales</taxon>
        <taxon>Streptomycetaceae</taxon>
        <taxon>Streptomyces</taxon>
    </lineage>
</organism>
<dbReference type="EMBL" id="JBJVNI010000030">
    <property type="protein sequence ID" value="MFM9614924.1"/>
    <property type="molecule type" value="Genomic_DNA"/>
</dbReference>
<accession>A0ABW9I3L8</accession>
<feature type="transmembrane region" description="Helical" evidence="1">
    <location>
        <begin position="83"/>
        <end position="102"/>
    </location>
</feature>
<evidence type="ECO:0000313" key="3">
    <source>
        <dbReference type="EMBL" id="MFM9614924.1"/>
    </source>
</evidence>
<protein>
    <submittedName>
        <fullName evidence="3">Acyltransferase family protein</fullName>
        <ecNumber evidence="3">2.3.-.-</ecNumber>
    </submittedName>
</protein>